<proteinExistence type="predicted"/>
<dbReference type="GO" id="GO:0005581">
    <property type="term" value="C:collagen trimer"/>
    <property type="evidence" value="ECO:0007669"/>
    <property type="project" value="UniProtKB-KW"/>
</dbReference>
<evidence type="ECO:0000256" key="1">
    <source>
        <dbReference type="ARBA" id="ARBA00004613"/>
    </source>
</evidence>
<dbReference type="Gene3D" id="2.60.120.40">
    <property type="match status" value="1"/>
</dbReference>
<feature type="signal peptide" evidence="3">
    <location>
        <begin position="1"/>
        <end position="18"/>
    </location>
</feature>
<reference evidence="5" key="1">
    <citation type="submission" date="2016-03" db="EMBL/GenBank/DDBJ databases">
        <authorList>
            <person name="Ploux O."/>
        </authorList>
    </citation>
    <scope>NUCLEOTIDE SEQUENCE</scope>
    <source>
        <tissue evidence="5">Mantle</tissue>
    </source>
</reference>
<dbReference type="Pfam" id="PF00386">
    <property type="entry name" value="C1q"/>
    <property type="match status" value="1"/>
</dbReference>
<dbReference type="PANTHER" id="PTHR15427:SF33">
    <property type="entry name" value="COLLAGEN IV NC1 DOMAIN-CONTAINING PROTEIN"/>
    <property type="match status" value="1"/>
</dbReference>
<dbReference type="PRINTS" id="PR00007">
    <property type="entry name" value="COMPLEMNTC1Q"/>
</dbReference>
<dbReference type="PROSITE" id="PS50871">
    <property type="entry name" value="C1Q"/>
    <property type="match status" value="1"/>
</dbReference>
<keyword evidence="3" id="KW-0732">Signal</keyword>
<dbReference type="AlphaFoldDB" id="A0A194ANM9"/>
<protein>
    <submittedName>
        <fullName evidence="5">Putative C1q domain containing protein MgC1q83</fullName>
    </submittedName>
</protein>
<dbReference type="PANTHER" id="PTHR15427">
    <property type="entry name" value="EMILIN ELASTIN MICROFIBRIL INTERFACE-LOCATED PROTEIN ELASTIN MICROFIBRIL INTERFACER"/>
    <property type="match status" value="1"/>
</dbReference>
<feature type="domain" description="C1q" evidence="4">
    <location>
        <begin position="64"/>
        <end position="196"/>
    </location>
</feature>
<comment type="subcellular location">
    <subcellularLocation>
        <location evidence="1">Secreted</location>
    </subcellularLocation>
</comment>
<dbReference type="InterPro" id="IPR050392">
    <property type="entry name" value="Collagen/C1q_domain"/>
</dbReference>
<organism evidence="5">
    <name type="scientific">Pinctada fucata</name>
    <name type="common">Akoya pearl oyster</name>
    <name type="synonym">Pinctada imbricata fucata</name>
    <dbReference type="NCBI Taxonomy" id="50426"/>
    <lineage>
        <taxon>Eukaryota</taxon>
        <taxon>Metazoa</taxon>
        <taxon>Spiralia</taxon>
        <taxon>Lophotrochozoa</taxon>
        <taxon>Mollusca</taxon>
        <taxon>Bivalvia</taxon>
        <taxon>Autobranchia</taxon>
        <taxon>Pteriomorphia</taxon>
        <taxon>Pterioida</taxon>
        <taxon>Pterioidea</taxon>
        <taxon>Pteriidae</taxon>
        <taxon>Pinctada</taxon>
    </lineage>
</organism>
<accession>A0A194ANM9</accession>
<evidence type="ECO:0000259" key="4">
    <source>
        <dbReference type="PROSITE" id="PS50871"/>
    </source>
</evidence>
<dbReference type="SUPFAM" id="SSF49842">
    <property type="entry name" value="TNF-like"/>
    <property type="match status" value="1"/>
</dbReference>
<dbReference type="InterPro" id="IPR008983">
    <property type="entry name" value="Tumour_necrosis_fac-like_dom"/>
</dbReference>
<dbReference type="SMART" id="SM00110">
    <property type="entry name" value="C1Q"/>
    <property type="match status" value="1"/>
</dbReference>
<evidence type="ECO:0000313" key="5">
    <source>
        <dbReference type="EMBL" id="JAS04185.1"/>
    </source>
</evidence>
<dbReference type="EMBL" id="GELH01000088">
    <property type="protein sequence ID" value="JAS04184.1"/>
    <property type="molecule type" value="Transcribed_RNA"/>
</dbReference>
<dbReference type="InterPro" id="IPR001073">
    <property type="entry name" value="C1q_dom"/>
</dbReference>
<feature type="chain" id="PRO_5013481137" evidence="3">
    <location>
        <begin position="19"/>
        <end position="196"/>
    </location>
</feature>
<sequence length="196" mass="21828">MALTKLVLVFSCMTLCHCLLMQQPSAYSNDELYNMIKQMNNTIGHMEETISKQNNIIAGLRYTKNFTNVGFHAKLSHTISNLGDNQAIEFDQVITNVGNSYDPRHGHFTAPVSGMYLISTSVMSTPGHHIFCDIVKNGKTISRLFGGTEDYQGDTQTFVVELQSGDMVWVRHSAGDPNELLNGYNSYFSGFLISTL</sequence>
<evidence type="ECO:0000256" key="2">
    <source>
        <dbReference type="ARBA" id="ARBA00022525"/>
    </source>
</evidence>
<dbReference type="EMBL" id="GELH01000087">
    <property type="protein sequence ID" value="JAS04185.1"/>
    <property type="molecule type" value="Transcribed_RNA"/>
</dbReference>
<evidence type="ECO:0000256" key="3">
    <source>
        <dbReference type="SAM" id="SignalP"/>
    </source>
</evidence>
<name>A0A194ANM9_PINFU</name>
<keyword evidence="2" id="KW-0964">Secreted</keyword>